<evidence type="ECO:0000259" key="1">
    <source>
        <dbReference type="Pfam" id="PF00501"/>
    </source>
</evidence>
<organism evidence="2 3">
    <name type="scientific">Rickettsia tamurae subsp. buchneri</name>
    <dbReference type="NCBI Taxonomy" id="1462938"/>
    <lineage>
        <taxon>Bacteria</taxon>
        <taxon>Pseudomonadati</taxon>
        <taxon>Pseudomonadota</taxon>
        <taxon>Alphaproteobacteria</taxon>
        <taxon>Rickettsiales</taxon>
        <taxon>Rickettsiaceae</taxon>
        <taxon>Rickettsieae</taxon>
        <taxon>Rickettsia</taxon>
        <taxon>spotted fever group</taxon>
    </lineage>
</organism>
<feature type="domain" description="AMP-dependent synthetase/ligase" evidence="1">
    <location>
        <begin position="117"/>
        <end position="318"/>
    </location>
</feature>
<dbReference type="InterPro" id="IPR000873">
    <property type="entry name" value="AMP-dep_synth/lig_dom"/>
</dbReference>
<dbReference type="PANTHER" id="PTHR45527">
    <property type="entry name" value="NONRIBOSOMAL PEPTIDE SYNTHETASE"/>
    <property type="match status" value="1"/>
</dbReference>
<dbReference type="Gene3D" id="3.40.50.12780">
    <property type="entry name" value="N-terminal domain of ligase-like"/>
    <property type="match status" value="1"/>
</dbReference>
<proteinExistence type="predicted"/>
<dbReference type="GO" id="GO:0031177">
    <property type="term" value="F:phosphopantetheine binding"/>
    <property type="evidence" value="ECO:0007669"/>
    <property type="project" value="TreeGrafter"/>
</dbReference>
<keyword evidence="3" id="KW-1185">Reference proteome</keyword>
<dbReference type="GO" id="GO:0005737">
    <property type="term" value="C:cytoplasm"/>
    <property type="evidence" value="ECO:0007669"/>
    <property type="project" value="TreeGrafter"/>
</dbReference>
<dbReference type="GO" id="GO:0043041">
    <property type="term" value="P:amino acid activation for nonribosomal peptide biosynthetic process"/>
    <property type="evidence" value="ECO:0007669"/>
    <property type="project" value="TreeGrafter"/>
</dbReference>
<dbReference type="SUPFAM" id="SSF56801">
    <property type="entry name" value="Acetyl-CoA synthetase-like"/>
    <property type="match status" value="1"/>
</dbReference>
<evidence type="ECO:0000313" key="2">
    <source>
        <dbReference type="EMBL" id="KDO03570.1"/>
    </source>
</evidence>
<dbReference type="SUPFAM" id="SSF47336">
    <property type="entry name" value="ACP-like"/>
    <property type="match status" value="1"/>
</dbReference>
<evidence type="ECO:0000313" key="3">
    <source>
        <dbReference type="Proteomes" id="UP000027161"/>
    </source>
</evidence>
<protein>
    <submittedName>
        <fullName evidence="2">Linear gramicidin synthase subunit B</fullName>
    </submittedName>
</protein>
<reference evidence="2 3" key="1">
    <citation type="submission" date="2014-02" db="EMBL/GenBank/DDBJ databases">
        <title>Draft genome sequence of Rickettsia buchneri sp. nov. ISO7T.</title>
        <authorList>
            <person name="Felsheim R.F."/>
            <person name="Kurtti T.J."/>
            <person name="Munderloh U.G."/>
        </authorList>
    </citation>
    <scope>NUCLEOTIDE SEQUENCE [LARGE SCALE GENOMIC DNA]</scope>
    <source>
        <strain evidence="2 3">ISO7</strain>
    </source>
</reference>
<accession>A0A8E0WMY6</accession>
<dbReference type="Gene3D" id="3.30.300.30">
    <property type="match status" value="1"/>
</dbReference>
<dbReference type="EMBL" id="JFKF01000025">
    <property type="protein sequence ID" value="KDO03570.1"/>
    <property type="molecule type" value="Genomic_DNA"/>
</dbReference>
<dbReference type="SUPFAM" id="SSF52777">
    <property type="entry name" value="CoA-dependent acyltransferases"/>
    <property type="match status" value="1"/>
</dbReference>
<dbReference type="InterPro" id="IPR020845">
    <property type="entry name" value="AMP-binding_CS"/>
</dbReference>
<dbReference type="AlphaFoldDB" id="A0A8E0WMY6"/>
<gene>
    <name evidence="2" type="primary">lgrB</name>
    <name evidence="2" type="ORF">REISMN_01175</name>
</gene>
<name>A0A8E0WMY6_9RICK</name>
<dbReference type="PANTHER" id="PTHR45527:SF1">
    <property type="entry name" value="FATTY ACID SYNTHASE"/>
    <property type="match status" value="1"/>
</dbReference>
<dbReference type="InterPro" id="IPR023213">
    <property type="entry name" value="CAT-like_dom_sf"/>
</dbReference>
<comment type="caution">
    <text evidence="2">The sequence shown here is derived from an EMBL/GenBank/DDBJ whole genome shotgun (WGS) entry which is preliminary data.</text>
</comment>
<dbReference type="Gene3D" id="3.30.559.10">
    <property type="entry name" value="Chloramphenicol acetyltransferase-like domain"/>
    <property type="match status" value="1"/>
</dbReference>
<dbReference type="GO" id="GO:0044550">
    <property type="term" value="P:secondary metabolite biosynthetic process"/>
    <property type="evidence" value="ECO:0007669"/>
    <property type="project" value="TreeGrafter"/>
</dbReference>
<dbReference type="InterPro" id="IPR042099">
    <property type="entry name" value="ANL_N_sf"/>
</dbReference>
<dbReference type="Proteomes" id="UP000027161">
    <property type="component" value="Unassembled WGS sequence"/>
</dbReference>
<dbReference type="InterPro" id="IPR036736">
    <property type="entry name" value="ACP-like_sf"/>
</dbReference>
<dbReference type="Pfam" id="PF00501">
    <property type="entry name" value="AMP-binding"/>
    <property type="match status" value="2"/>
</dbReference>
<dbReference type="PROSITE" id="PS00455">
    <property type="entry name" value="AMP_BINDING"/>
    <property type="match status" value="1"/>
</dbReference>
<dbReference type="InterPro" id="IPR045851">
    <property type="entry name" value="AMP-bd_C_sf"/>
</dbReference>
<feature type="domain" description="AMP-dependent synthetase/ligase" evidence="1">
    <location>
        <begin position="17"/>
        <end position="97"/>
    </location>
</feature>
<sequence>MVNMKSTILKNFLSIATLTPKQIAIYYKNTKITYAELLIQVKQYGQYFSNLEQKGPIAIHMDRTPKLIAAMLGCWYANRAFIALDCKHPIERKKYVLGNNITDSHIQEITVIDSELDEDIAYILYTSGSTGQPKGIDITHEGVTALVNWAQVYYRKEQLQCILASTTITFDLAVFEIFVPLTCGCSIYLVDSILDLLNKDQDYSKITLINTVPAAMREIVRAKVIPFNVSTINIAGEALTWDLVEDLYQINHIQEVYNLWGPSEDTTYSTVYQCPRYPDTKLRKIPIVPIGQSIKGTKVHIIDQEICLSGISLARGYHNNSELTEKKFITYQGNRLYRTGDIGVIDDEGNIHFKGRIDLQVKVRGFRIELEEIESHLININNVIAAGATAITDNNQTRLIVGVQVGRINSQVSIEYLKNKLAGNIPDYMMPHLWWVTDQPLPRTPNGKLCRKSLGKIILENNKIKSQTTEIKLFYDLVSSILVKDVNHNLSFTANGGDSLNAVRLLTECNQRWQHSLNLLMILDNNKTLAELNNQVFINNTNKIVIKNYPQLKEQILPSERRMWEVYNSSATPSAYNVAIQFELTGEIDIAKLTYSIEQIINQNDVFQYNYIQYDNQLTKIVTNTKLNIL</sequence>